<accession>A0A8H6RWZ3</accession>
<evidence type="ECO:0000313" key="3">
    <source>
        <dbReference type="Proteomes" id="UP000613580"/>
    </source>
</evidence>
<dbReference type="CDD" id="cd00303">
    <property type="entry name" value="retropepsin_like"/>
    <property type="match status" value="1"/>
</dbReference>
<proteinExistence type="predicted"/>
<feature type="compositionally biased region" description="Polar residues" evidence="1">
    <location>
        <begin position="665"/>
        <end position="680"/>
    </location>
</feature>
<dbReference type="AlphaFoldDB" id="A0A8H6RWZ3"/>
<feature type="region of interest" description="Disordered" evidence="1">
    <location>
        <begin position="655"/>
        <end position="697"/>
    </location>
</feature>
<evidence type="ECO:0000256" key="1">
    <source>
        <dbReference type="SAM" id="MobiDB-lite"/>
    </source>
</evidence>
<protein>
    <submittedName>
        <fullName evidence="2">Integrase catalytic domain-containing protein</fullName>
    </submittedName>
</protein>
<sequence>MPARAPLSAANITGTADKKSWVTRYLPVQDQELLEGLAEYKEATKTYEEFKKAAQALYAGNDENHLHTLHEWNLLLANIQSAGIRTEKELAAFFRQFMLVSTFLIGKNRLSETERSHAFLRALNQGSKLHTDVKNRMMMLKPSQHPDDPYEISALYDATRFCLGGTAAYTVTVASPSTTAPGASEPAVKTDPAIAALVSTMTEFIKVMTLQQTQAASNSNSNSATNQQRPRNNNCGFCNSSTHFIGRCEHVDPALREGLCKRNANNKLVLPNGSFLPREIEGEGLLARFKKWHEQNPGNKVVPQMIVDLVTGPSAAATFVLTEDQRIEALQAEILAMQTRKEAPPITKPVKDQAPAKPTATAKETAPEPPSGKFPEHPYAGARDAAYAPPQDRNVGAPPKPAPRSPPSVCQEEDARNVMKTALDAPVTLSQRQLLSLAPEYRSLMRDSITPRRQPPKDSAGATQLSNTIADDEAGFEALGEYAEALALEHAAETKSDAIRASLPETFTTAAGSAAPTDGFIVPDPLSVYYSQGLLPDSLVVSADSKAIRCILPIVDNQRAIESIVDPGSQICAMSEAICHDLAYPYDPTVVLQMQSANGAITPSLGLARNVPFKVGEITLYLQVHVVRNPAYDILLGRPFDVLTQSVVRNYGNDDQTITIRDPNTGKTSTVPTLPRGSSRNNDEQDFLYTQHSPTPQ</sequence>
<feature type="compositionally biased region" description="Polar residues" evidence="1">
    <location>
        <begin position="688"/>
        <end position="697"/>
    </location>
</feature>
<keyword evidence="3" id="KW-1185">Reference proteome</keyword>
<gene>
    <name evidence="2" type="ORF">HMN09_01426500</name>
</gene>
<dbReference type="InterPro" id="IPR021109">
    <property type="entry name" value="Peptidase_aspartic_dom_sf"/>
</dbReference>
<comment type="caution">
    <text evidence="2">The sequence shown here is derived from an EMBL/GenBank/DDBJ whole genome shotgun (WGS) entry which is preliminary data.</text>
</comment>
<reference evidence="2" key="1">
    <citation type="submission" date="2020-05" db="EMBL/GenBank/DDBJ databases">
        <title>Mycena genomes resolve the evolution of fungal bioluminescence.</title>
        <authorList>
            <person name="Tsai I.J."/>
        </authorList>
    </citation>
    <scope>NUCLEOTIDE SEQUENCE</scope>
    <source>
        <strain evidence="2">110903Hualien_Pintung</strain>
    </source>
</reference>
<dbReference type="Pfam" id="PF13650">
    <property type="entry name" value="Asp_protease_2"/>
    <property type="match status" value="1"/>
</dbReference>
<feature type="region of interest" description="Disordered" evidence="1">
    <location>
        <begin position="340"/>
        <end position="414"/>
    </location>
</feature>
<dbReference type="EMBL" id="JACAZE010000067">
    <property type="protein sequence ID" value="KAF7288120.1"/>
    <property type="molecule type" value="Genomic_DNA"/>
</dbReference>
<dbReference type="Proteomes" id="UP000613580">
    <property type="component" value="Unassembled WGS sequence"/>
</dbReference>
<feature type="compositionally biased region" description="Low complexity" evidence="1">
    <location>
        <begin position="355"/>
        <end position="364"/>
    </location>
</feature>
<name>A0A8H6RWZ3_MYCCL</name>
<evidence type="ECO:0000313" key="2">
    <source>
        <dbReference type="EMBL" id="KAF7288120.1"/>
    </source>
</evidence>
<dbReference type="OrthoDB" id="3252634at2759"/>
<organism evidence="2 3">
    <name type="scientific">Mycena chlorophos</name>
    <name type="common">Agaric fungus</name>
    <name type="synonym">Agaricus chlorophos</name>
    <dbReference type="NCBI Taxonomy" id="658473"/>
    <lineage>
        <taxon>Eukaryota</taxon>
        <taxon>Fungi</taxon>
        <taxon>Dikarya</taxon>
        <taxon>Basidiomycota</taxon>
        <taxon>Agaricomycotina</taxon>
        <taxon>Agaricomycetes</taxon>
        <taxon>Agaricomycetidae</taxon>
        <taxon>Agaricales</taxon>
        <taxon>Marasmiineae</taxon>
        <taxon>Mycenaceae</taxon>
        <taxon>Mycena</taxon>
    </lineage>
</organism>
<feature type="region of interest" description="Disordered" evidence="1">
    <location>
        <begin position="448"/>
        <end position="468"/>
    </location>
</feature>
<dbReference type="Gene3D" id="2.40.70.10">
    <property type="entry name" value="Acid Proteases"/>
    <property type="match status" value="1"/>
</dbReference>